<dbReference type="Pfam" id="PF00067">
    <property type="entry name" value="p450"/>
    <property type="match status" value="1"/>
</dbReference>
<dbReference type="InterPro" id="IPR036396">
    <property type="entry name" value="Cyt_P450_sf"/>
</dbReference>
<evidence type="ECO:0000256" key="2">
    <source>
        <dbReference type="ARBA" id="ARBA00022723"/>
    </source>
</evidence>
<dbReference type="PROSITE" id="PS00086">
    <property type="entry name" value="CYTOCHROME_P450"/>
    <property type="match status" value="1"/>
</dbReference>
<dbReference type="PRINTS" id="PR00385">
    <property type="entry name" value="P450"/>
</dbReference>
<name>A0ABR1EDS7_NECAM</name>
<dbReference type="SUPFAM" id="SSF48264">
    <property type="entry name" value="Cytochrome P450"/>
    <property type="match status" value="1"/>
</dbReference>
<dbReference type="InterPro" id="IPR002401">
    <property type="entry name" value="Cyt_P450_E_grp-I"/>
</dbReference>
<keyword evidence="5" id="KW-0349">Heme</keyword>
<evidence type="ECO:0000256" key="5">
    <source>
        <dbReference type="RuleBase" id="RU000461"/>
    </source>
</evidence>
<keyword evidence="3 5" id="KW-0408">Iron</keyword>
<dbReference type="InterPro" id="IPR050182">
    <property type="entry name" value="Cytochrome_P450_fam2"/>
</dbReference>
<proteinExistence type="inferred from homology"/>
<evidence type="ECO:0000256" key="1">
    <source>
        <dbReference type="ARBA" id="ARBA00010617"/>
    </source>
</evidence>
<dbReference type="EMBL" id="JAVFWL010000006">
    <property type="protein sequence ID" value="KAK6760748.1"/>
    <property type="molecule type" value="Genomic_DNA"/>
</dbReference>
<dbReference type="InterPro" id="IPR017972">
    <property type="entry name" value="Cyt_P450_CS"/>
</dbReference>
<keyword evidence="2 5" id="KW-0479">Metal-binding</keyword>
<reference evidence="6 7" key="1">
    <citation type="submission" date="2023-08" db="EMBL/GenBank/DDBJ databases">
        <title>A Necator americanus chromosomal reference genome.</title>
        <authorList>
            <person name="Ilik V."/>
            <person name="Petrzelkova K.J."/>
            <person name="Pardy F."/>
            <person name="Fuh T."/>
            <person name="Niatou-Singa F.S."/>
            <person name="Gouil Q."/>
            <person name="Baker L."/>
            <person name="Ritchie M.E."/>
            <person name="Jex A.R."/>
            <person name="Gazzola D."/>
            <person name="Li H."/>
            <person name="Toshio Fujiwara R."/>
            <person name="Zhan B."/>
            <person name="Aroian R.V."/>
            <person name="Pafco B."/>
            <person name="Schwarz E.M."/>
        </authorList>
    </citation>
    <scope>NUCLEOTIDE SEQUENCE [LARGE SCALE GENOMIC DNA]</scope>
    <source>
        <strain evidence="6 7">Aroian</strain>
        <tissue evidence="6">Whole animal</tissue>
    </source>
</reference>
<evidence type="ECO:0000256" key="4">
    <source>
        <dbReference type="ARBA" id="ARBA00023033"/>
    </source>
</evidence>
<comment type="similarity">
    <text evidence="1 5">Belongs to the cytochrome P450 family.</text>
</comment>
<protein>
    <recommendedName>
        <fullName evidence="8">Unspecific monooxygenase</fullName>
    </recommendedName>
</protein>
<organism evidence="6 7">
    <name type="scientific">Necator americanus</name>
    <name type="common">Human hookworm</name>
    <dbReference type="NCBI Taxonomy" id="51031"/>
    <lineage>
        <taxon>Eukaryota</taxon>
        <taxon>Metazoa</taxon>
        <taxon>Ecdysozoa</taxon>
        <taxon>Nematoda</taxon>
        <taxon>Chromadorea</taxon>
        <taxon>Rhabditida</taxon>
        <taxon>Rhabditina</taxon>
        <taxon>Rhabditomorpha</taxon>
        <taxon>Strongyloidea</taxon>
        <taxon>Ancylostomatidae</taxon>
        <taxon>Bunostominae</taxon>
        <taxon>Necator</taxon>
    </lineage>
</organism>
<comment type="caution">
    <text evidence="6">The sequence shown here is derived from an EMBL/GenBank/DDBJ whole genome shotgun (WGS) entry which is preliminary data.</text>
</comment>
<dbReference type="PANTHER" id="PTHR24300:SF403">
    <property type="entry name" value="CYTOCHROME P450 306A1"/>
    <property type="match status" value="1"/>
</dbReference>
<evidence type="ECO:0000256" key="3">
    <source>
        <dbReference type="ARBA" id="ARBA00023004"/>
    </source>
</evidence>
<dbReference type="PRINTS" id="PR00463">
    <property type="entry name" value="EP450I"/>
</dbReference>
<sequence length="175" mass="19925">MGFGGVLDDITFLQCMGSFRHITVQVFGPEPSVYSRKKETPYVMATISEIQRISNVLPWAIPHSTMNDVFINGYFIAKGTEIMPQYGCVLNDPNLFPNPDQFLPERFLDSHGAYRPRMEFRPFGMGARVCLGEFLAKCELYLIFTTLLQKFTFTAIDPVLIKTALVLNRTIISHY</sequence>
<dbReference type="Proteomes" id="UP001303046">
    <property type="component" value="Unassembled WGS sequence"/>
</dbReference>
<keyword evidence="7" id="KW-1185">Reference proteome</keyword>
<keyword evidence="4 5" id="KW-0503">Monooxygenase</keyword>
<gene>
    <name evidence="6" type="primary">Necator_chrX.g22151</name>
    <name evidence="6" type="ORF">RB195_021990</name>
</gene>
<evidence type="ECO:0000313" key="7">
    <source>
        <dbReference type="Proteomes" id="UP001303046"/>
    </source>
</evidence>
<dbReference type="InterPro" id="IPR001128">
    <property type="entry name" value="Cyt_P450"/>
</dbReference>
<dbReference type="Gene3D" id="1.10.630.10">
    <property type="entry name" value="Cytochrome P450"/>
    <property type="match status" value="1"/>
</dbReference>
<evidence type="ECO:0008006" key="8">
    <source>
        <dbReference type="Google" id="ProtNLM"/>
    </source>
</evidence>
<dbReference type="PANTHER" id="PTHR24300">
    <property type="entry name" value="CYTOCHROME P450 508A4-RELATED"/>
    <property type="match status" value="1"/>
</dbReference>
<evidence type="ECO:0000313" key="6">
    <source>
        <dbReference type="EMBL" id="KAK6760748.1"/>
    </source>
</evidence>
<accession>A0ABR1EDS7</accession>
<keyword evidence="5" id="KW-0560">Oxidoreductase</keyword>